<name>A0A4Q4MFG3_9PLEO</name>
<dbReference type="InterPro" id="IPR001810">
    <property type="entry name" value="F-box_dom"/>
</dbReference>
<dbReference type="AlphaFoldDB" id="A0A4Q4MFG3"/>
<dbReference type="Proteomes" id="UP000292402">
    <property type="component" value="Unassembled WGS sequence"/>
</dbReference>
<dbReference type="SUPFAM" id="SSF52047">
    <property type="entry name" value="RNI-like"/>
    <property type="match status" value="1"/>
</dbReference>
<sequence length="409" mass="46449">MAVLLGLPNEAVLRIFHYLPKSVKHPKPQADLLNLSLTCKQLAPLAREVLFTAPILHPCRIDTFLATIFKYPDIQSKIQSLTVESNKIHRSWMVSDDPHVWGQDAKFSLRCAGILQASDLNEGIKQEYCQVLQRKYGWLGNLLSLVLILLPNLSSLSLGGAPFSHPTFLNPVCGQDPYLYPSLSKMDHIRTPPQLSAKLTFLELPSGVRLLGDAKGSLPTFFPELRHLMLSFYAVMGTSAEHIIPPKLETLVLTECTELLDHWLNKVAVGHRTSFPSLHSLSIYGQKFQTQDFLFLRHAMKSLGITCKSFPHSSHVIYSTVAHEIFSLTLNVFDGGLVYEYVPKRSGWSLCELHHPWFYTRVELDAFNSMRCKEEIEKWEKGEWELMEGWEVGEWEVEESEGEESEGEE</sequence>
<feature type="domain" description="F-box" evidence="1">
    <location>
        <begin position="6"/>
        <end position="47"/>
    </location>
</feature>
<proteinExistence type="predicted"/>
<dbReference type="Pfam" id="PF12937">
    <property type="entry name" value="F-box-like"/>
    <property type="match status" value="1"/>
</dbReference>
<evidence type="ECO:0000313" key="2">
    <source>
        <dbReference type="EMBL" id="RYN49737.1"/>
    </source>
</evidence>
<organism evidence="2 3">
    <name type="scientific">Alternaria tenuissima</name>
    <dbReference type="NCBI Taxonomy" id="119927"/>
    <lineage>
        <taxon>Eukaryota</taxon>
        <taxon>Fungi</taxon>
        <taxon>Dikarya</taxon>
        <taxon>Ascomycota</taxon>
        <taxon>Pezizomycotina</taxon>
        <taxon>Dothideomycetes</taxon>
        <taxon>Pleosporomycetidae</taxon>
        <taxon>Pleosporales</taxon>
        <taxon>Pleosporineae</taxon>
        <taxon>Pleosporaceae</taxon>
        <taxon>Alternaria</taxon>
        <taxon>Alternaria sect. Alternaria</taxon>
        <taxon>Alternaria alternata complex</taxon>
    </lineage>
</organism>
<dbReference type="EMBL" id="PDXA01000019">
    <property type="protein sequence ID" value="RYN49737.1"/>
    <property type="molecule type" value="Genomic_DNA"/>
</dbReference>
<protein>
    <recommendedName>
        <fullName evidence="1">F-box domain-containing protein</fullName>
    </recommendedName>
</protein>
<dbReference type="CDD" id="cd09917">
    <property type="entry name" value="F-box_SF"/>
    <property type="match status" value="1"/>
</dbReference>
<comment type="caution">
    <text evidence="2">The sequence shown here is derived from an EMBL/GenBank/DDBJ whole genome shotgun (WGS) entry which is preliminary data.</text>
</comment>
<reference evidence="3" key="1">
    <citation type="journal article" date="2019" name="bioRxiv">
        <title>Genomics, evolutionary history and diagnostics of the Alternaria alternata species group including apple and Asian pear pathotypes.</title>
        <authorList>
            <person name="Armitage A.D."/>
            <person name="Cockerton H.M."/>
            <person name="Sreenivasaprasad S."/>
            <person name="Woodhall J.W."/>
            <person name="Lane C.R."/>
            <person name="Harrison R.J."/>
            <person name="Clarkson J.P."/>
        </authorList>
    </citation>
    <scope>NUCLEOTIDE SEQUENCE [LARGE SCALE GENOMIC DNA]</scope>
    <source>
        <strain evidence="3">FERA 1082</strain>
    </source>
</reference>
<evidence type="ECO:0000313" key="3">
    <source>
        <dbReference type="Proteomes" id="UP000292402"/>
    </source>
</evidence>
<gene>
    <name evidence="2" type="ORF">AA0114_g6229</name>
</gene>
<evidence type="ECO:0000259" key="1">
    <source>
        <dbReference type="Pfam" id="PF12937"/>
    </source>
</evidence>
<accession>A0A4Q4MFG3</accession>